<dbReference type="Proteomes" id="UP000694843">
    <property type="component" value="Unplaced"/>
</dbReference>
<dbReference type="FunFam" id="3.40.50.300:FF:000888">
    <property type="entry name" value="GPN-loop GTPase 1"/>
    <property type="match status" value="1"/>
</dbReference>
<evidence type="ECO:0000313" key="15">
    <source>
        <dbReference type="RefSeq" id="XP_018020848.1"/>
    </source>
</evidence>
<dbReference type="AlphaFoldDB" id="A0A6A0H507"/>
<dbReference type="GO" id="GO:0003924">
    <property type="term" value="F:GTPase activity"/>
    <property type="evidence" value="ECO:0007669"/>
    <property type="project" value="InterPro"/>
</dbReference>
<dbReference type="EMBL" id="JQDR03006587">
    <property type="protein sequence ID" value="KAA0199973.1"/>
    <property type="molecule type" value="Genomic_DNA"/>
</dbReference>
<dbReference type="RefSeq" id="XP_018020848.1">
    <property type="nucleotide sequence ID" value="XM_018165359.1"/>
</dbReference>
<keyword evidence="13" id="KW-1185">Reference proteome</keyword>
<evidence type="ECO:0000313" key="13">
    <source>
        <dbReference type="Proteomes" id="UP000694843"/>
    </source>
</evidence>
<feature type="region of interest" description="Disordered" evidence="11">
    <location>
        <begin position="1"/>
        <end position="63"/>
    </location>
</feature>
<dbReference type="GO" id="GO:0005525">
    <property type="term" value="F:GTP binding"/>
    <property type="evidence" value="ECO:0007669"/>
    <property type="project" value="UniProtKB-KW"/>
</dbReference>
<reference evidence="12" key="3">
    <citation type="submission" date="2019-06" db="EMBL/GenBank/DDBJ databases">
        <authorList>
            <person name="Poynton C."/>
            <person name="Hasenbein S."/>
            <person name="Benoit J.B."/>
            <person name="Sepulveda M.S."/>
            <person name="Poelchau M.F."/>
            <person name="Murali S.C."/>
            <person name="Chen S."/>
            <person name="Glastad K.M."/>
            <person name="Werren J.H."/>
            <person name="Vineis J.H."/>
            <person name="Bowen J.L."/>
            <person name="Friedrich M."/>
            <person name="Jones J."/>
            <person name="Robertson H.M."/>
            <person name="Feyereisen R."/>
            <person name="Mechler-Hickson A."/>
            <person name="Mathers N."/>
            <person name="Lee C.E."/>
            <person name="Colbourne J.K."/>
            <person name="Biales A."/>
            <person name="Johnston J.S."/>
            <person name="Wellborn G.A."/>
            <person name="Rosendale A.J."/>
            <person name="Cridge A.G."/>
            <person name="Munoz-Torres M.C."/>
            <person name="Bain P.A."/>
            <person name="Manny A.R."/>
            <person name="Major K.M."/>
            <person name="Lambert F.N."/>
            <person name="Vulpe C.D."/>
            <person name="Tuck P."/>
            <person name="Blalock B.J."/>
            <person name="Lin Y.-Y."/>
            <person name="Smith M.E."/>
            <person name="Ochoa-Acuna H."/>
            <person name="Chen M.-J.M."/>
            <person name="Childers C.P."/>
            <person name="Qu J."/>
            <person name="Dugan S."/>
            <person name="Lee S.L."/>
            <person name="Chao H."/>
            <person name="Dinh H."/>
            <person name="Han Y."/>
            <person name="Doddapaneni H."/>
            <person name="Worley K.C."/>
            <person name="Muzny D.M."/>
            <person name="Gibbs R.A."/>
            <person name="Richards S."/>
        </authorList>
    </citation>
    <scope>NUCLEOTIDE SEQUENCE</scope>
    <source>
        <strain evidence="12">HAZT.00-mixed</strain>
        <tissue evidence="12">Whole organism</tissue>
    </source>
</reference>
<organism evidence="12">
    <name type="scientific">Hyalella azteca</name>
    <name type="common">Amphipod</name>
    <dbReference type="NCBI Taxonomy" id="294128"/>
    <lineage>
        <taxon>Eukaryota</taxon>
        <taxon>Metazoa</taxon>
        <taxon>Ecdysozoa</taxon>
        <taxon>Arthropoda</taxon>
        <taxon>Crustacea</taxon>
        <taxon>Multicrustacea</taxon>
        <taxon>Malacostraca</taxon>
        <taxon>Eumalacostraca</taxon>
        <taxon>Peracarida</taxon>
        <taxon>Amphipoda</taxon>
        <taxon>Senticaudata</taxon>
        <taxon>Talitrida</taxon>
        <taxon>Talitroidea</taxon>
        <taxon>Hyalellidae</taxon>
        <taxon>Hyalella</taxon>
    </lineage>
</organism>
<comment type="function">
    <text evidence="8 9">Small GTPase required for proper nuclear import of RNA polymerase II (RNAPII). May act at an RNAP assembly step prior to nuclear import.</text>
</comment>
<keyword evidence="7" id="KW-0539">Nucleus</keyword>
<protein>
    <recommendedName>
        <fullName evidence="9">GPN-loop GTPase</fullName>
        <ecNumber evidence="9">3.6.5.-</ecNumber>
    </recommendedName>
</protein>
<feature type="coiled-coil region" evidence="10">
    <location>
        <begin position="310"/>
        <end position="348"/>
    </location>
</feature>
<dbReference type="GeneID" id="108677186"/>
<reference evidence="12" key="2">
    <citation type="journal article" date="2018" name="Environ. Sci. Technol.">
        <title>The Toxicogenome of Hyalella azteca: A Model for Sediment Ecotoxicology and Evolutionary Toxicology.</title>
        <authorList>
            <person name="Poynton H.C."/>
            <person name="Hasenbein S."/>
            <person name="Benoit J.B."/>
            <person name="Sepulveda M.S."/>
            <person name="Poelchau M.F."/>
            <person name="Hughes D.S.T."/>
            <person name="Murali S.C."/>
            <person name="Chen S."/>
            <person name="Glastad K.M."/>
            <person name="Goodisman M.A.D."/>
            <person name="Werren J.H."/>
            <person name="Vineis J.H."/>
            <person name="Bowen J.L."/>
            <person name="Friedrich M."/>
            <person name="Jones J."/>
            <person name="Robertson H.M."/>
            <person name="Feyereisen R."/>
            <person name="Mechler-Hickson A."/>
            <person name="Mathers N."/>
            <person name="Lee C.E."/>
            <person name="Colbourne J.K."/>
            <person name="Biales A."/>
            <person name="Johnston J.S."/>
            <person name="Wellborn G.A."/>
            <person name="Rosendale A.J."/>
            <person name="Cridge A.G."/>
            <person name="Munoz-Torres M.C."/>
            <person name="Bain P.A."/>
            <person name="Manny A.R."/>
            <person name="Major K.M."/>
            <person name="Lambert F.N."/>
            <person name="Vulpe C.D."/>
            <person name="Tuck P."/>
            <person name="Blalock B.J."/>
            <person name="Lin Y.Y."/>
            <person name="Smith M.E."/>
            <person name="Ochoa-Acuna H."/>
            <person name="Chen M.M."/>
            <person name="Childers C.P."/>
            <person name="Qu J."/>
            <person name="Dugan S."/>
            <person name="Lee S.L."/>
            <person name="Chao H."/>
            <person name="Dinh H."/>
            <person name="Han Y."/>
            <person name="Doddapaneni H."/>
            <person name="Worley K.C."/>
            <person name="Muzny D.M."/>
            <person name="Gibbs R.A."/>
            <person name="Richards S."/>
        </authorList>
    </citation>
    <scope>NUCLEOTIDE SEQUENCE</scope>
    <source>
        <strain evidence="12">HAZT.00-mixed</strain>
        <tissue evidence="12">Whole organism</tissue>
    </source>
</reference>
<evidence type="ECO:0000256" key="1">
    <source>
        <dbReference type="ARBA" id="ARBA00005290"/>
    </source>
</evidence>
<evidence type="ECO:0000256" key="9">
    <source>
        <dbReference type="RuleBase" id="RU365059"/>
    </source>
</evidence>
<dbReference type="GO" id="GO:0005737">
    <property type="term" value="C:cytoplasm"/>
    <property type="evidence" value="ECO:0007669"/>
    <property type="project" value="UniProtKB-SubCell"/>
</dbReference>
<evidence type="ECO:0000256" key="10">
    <source>
        <dbReference type="SAM" id="Coils"/>
    </source>
</evidence>
<dbReference type="InterPro" id="IPR030230">
    <property type="entry name" value="Gpn1/Npa3/XAB1"/>
</dbReference>
<keyword evidence="2 9" id="KW-0963">Cytoplasm</keyword>
<dbReference type="EC" id="3.6.5.-" evidence="9"/>
<keyword evidence="6 9" id="KW-0342">GTP-binding</keyword>
<dbReference type="Proteomes" id="UP000711488">
    <property type="component" value="Unassembled WGS sequence"/>
</dbReference>
<comment type="subcellular location">
    <subcellularLocation>
        <location evidence="9">Cytoplasm</location>
    </subcellularLocation>
    <subcellularLocation>
        <location evidence="9">Nucleus</location>
    </subcellularLocation>
</comment>
<dbReference type="PANTHER" id="PTHR21231">
    <property type="entry name" value="XPA-BINDING PROTEIN 1-RELATED"/>
    <property type="match status" value="1"/>
</dbReference>
<name>A0A6A0H507_HYAAZ</name>
<dbReference type="Pfam" id="PF03029">
    <property type="entry name" value="ATP_bind_1"/>
    <property type="match status" value="1"/>
</dbReference>
<dbReference type="SUPFAM" id="SSF52540">
    <property type="entry name" value="P-loop containing nucleoside triphosphate hydrolases"/>
    <property type="match status" value="1"/>
</dbReference>
<reference evidence="14 15" key="4">
    <citation type="submission" date="2025-04" db="UniProtKB">
        <authorList>
            <consortium name="RefSeq"/>
        </authorList>
    </citation>
    <scope>IDENTIFICATION</scope>
    <source>
        <tissue evidence="14 15">Whole organism</tissue>
    </source>
</reference>
<evidence type="ECO:0000256" key="6">
    <source>
        <dbReference type="ARBA" id="ARBA00023134"/>
    </source>
</evidence>
<evidence type="ECO:0000313" key="12">
    <source>
        <dbReference type="EMBL" id="KAA0199973.1"/>
    </source>
</evidence>
<feature type="region of interest" description="Disordered" evidence="11">
    <location>
        <begin position="413"/>
        <end position="435"/>
    </location>
</feature>
<dbReference type="PANTHER" id="PTHR21231:SF8">
    <property type="entry name" value="GPN-LOOP GTPASE 1"/>
    <property type="match status" value="1"/>
</dbReference>
<sequence>MSLPPEGDAIQLSKMDVDSSQSTGSAVDVPDNEALKSIVEGMASSSVDENASGAKPKADAADSIPSSSFAKTAIKKQPLCVLVLGMAGSGKTSVVRRLSTYLASARKPFHTINLDPAVKSVPFMPYIDIRDTVNYKEVMKQYGLGPNGGIVTSLNLFSTMFDDVLKLIAKKEDHLDYIIFDTPGQIEVFNWSASGPIIAGALASVYPTVILYVVDTVRSNNTQTFMANMLYACSILYKYKLPFIIAFNKIDITDCKFAFEWMQDFEVFQDVLAEESTFSSNLTRSMSLALEEFYCNIKACGVSSFTGEGMADLVEKLAEGAIEYEEYRAEYEHLKEESSKRREEEKKKSMDKFKADITADGKEPISVVRDAIRNETEMLVNNYQSDSGSEDEELDADDIEETKEIESFQSFLRQQKEKAEQQRAHKIREQNHQAE</sequence>
<dbReference type="GO" id="GO:0005634">
    <property type="term" value="C:nucleus"/>
    <property type="evidence" value="ECO:0007669"/>
    <property type="project" value="UniProtKB-SubCell"/>
</dbReference>
<keyword evidence="3 9" id="KW-0547">Nucleotide-binding</keyword>
<dbReference type="InterPro" id="IPR027417">
    <property type="entry name" value="P-loop_NTPase"/>
</dbReference>
<evidence type="ECO:0000256" key="2">
    <source>
        <dbReference type="ARBA" id="ARBA00022490"/>
    </source>
</evidence>
<evidence type="ECO:0000256" key="5">
    <source>
        <dbReference type="ARBA" id="ARBA00023054"/>
    </source>
</evidence>
<comment type="subunit">
    <text evidence="9">Binds to RNA polymerase II.</text>
</comment>
<dbReference type="Gene3D" id="3.40.50.300">
    <property type="entry name" value="P-loop containing nucleotide triphosphate hydrolases"/>
    <property type="match status" value="1"/>
</dbReference>
<evidence type="ECO:0000256" key="7">
    <source>
        <dbReference type="ARBA" id="ARBA00023242"/>
    </source>
</evidence>
<keyword evidence="4 9" id="KW-0378">Hydrolase</keyword>
<reference evidence="12" key="1">
    <citation type="submission" date="2014-08" db="EMBL/GenBank/DDBJ databases">
        <authorList>
            <person name="Murali S."/>
            <person name="Richards S."/>
            <person name="Bandaranaike D."/>
            <person name="Bellair M."/>
            <person name="Blankenburg K."/>
            <person name="Chao H."/>
            <person name="Dinh H."/>
            <person name="Doddapaneni H."/>
            <person name="Dugan-Rocha S."/>
            <person name="Elkadiri S."/>
            <person name="Gnanaolivu R."/>
            <person name="Hughes D."/>
            <person name="Lee S."/>
            <person name="Li M."/>
            <person name="Ming W."/>
            <person name="Munidasa M."/>
            <person name="Muniz J."/>
            <person name="Nguyen L."/>
            <person name="Osuji N."/>
            <person name="Pu L.-L."/>
            <person name="Puazo M."/>
            <person name="Skinner E."/>
            <person name="Qu C."/>
            <person name="Quiroz J."/>
            <person name="Raj R."/>
            <person name="Weissenberger G."/>
            <person name="Xin Y."/>
            <person name="Zou X."/>
            <person name="Han Y."/>
            <person name="Worley K."/>
            <person name="Muzny D."/>
            <person name="Gibbs R."/>
        </authorList>
    </citation>
    <scope>NUCLEOTIDE SEQUENCE</scope>
    <source>
        <strain evidence="12">HAZT.00-mixed</strain>
        <tissue evidence="12">Whole organism</tissue>
    </source>
</reference>
<dbReference type="KEGG" id="hazt:108677186"/>
<dbReference type="InterPro" id="IPR004130">
    <property type="entry name" value="Gpn"/>
</dbReference>
<dbReference type="OMA" id="MIIVFNK"/>
<dbReference type="OrthoDB" id="243313at2759"/>
<evidence type="ECO:0000313" key="14">
    <source>
        <dbReference type="RefSeq" id="XP_018020846.1"/>
    </source>
</evidence>
<dbReference type="CDD" id="cd17870">
    <property type="entry name" value="GPN1"/>
    <property type="match status" value="1"/>
</dbReference>
<evidence type="ECO:0000256" key="8">
    <source>
        <dbReference type="ARBA" id="ARBA00055682"/>
    </source>
</evidence>
<proteinExistence type="inferred from homology"/>
<keyword evidence="5 10" id="KW-0175">Coiled coil</keyword>
<feature type="compositionally biased region" description="Acidic residues" evidence="11">
    <location>
        <begin position="388"/>
        <end position="401"/>
    </location>
</feature>
<accession>A0A6A0H507</accession>
<feature type="region of interest" description="Disordered" evidence="11">
    <location>
        <begin position="379"/>
        <end position="401"/>
    </location>
</feature>
<feature type="compositionally biased region" description="Basic and acidic residues" evidence="11">
    <location>
        <begin position="414"/>
        <end position="435"/>
    </location>
</feature>
<evidence type="ECO:0000256" key="3">
    <source>
        <dbReference type="ARBA" id="ARBA00022741"/>
    </source>
</evidence>
<evidence type="ECO:0000256" key="11">
    <source>
        <dbReference type="SAM" id="MobiDB-lite"/>
    </source>
</evidence>
<gene>
    <name evidence="14 15" type="primary">LOC108677186</name>
    <name evidence="12" type="ORF">HAZT_HAZT001361</name>
</gene>
<evidence type="ECO:0000256" key="4">
    <source>
        <dbReference type="ARBA" id="ARBA00022801"/>
    </source>
</evidence>
<dbReference type="RefSeq" id="XP_018020846.1">
    <property type="nucleotide sequence ID" value="XM_018165357.1"/>
</dbReference>
<comment type="similarity">
    <text evidence="1 9">Belongs to the GPN-loop GTPase family.</text>
</comment>